<dbReference type="NCBIfam" id="NF041043">
    <property type="entry name" value="BPSS1780_fam"/>
    <property type="match status" value="1"/>
</dbReference>
<feature type="transmembrane region" description="Helical" evidence="2">
    <location>
        <begin position="296"/>
        <end position="314"/>
    </location>
</feature>
<accession>A0A557S084</accession>
<evidence type="ECO:0000313" key="4">
    <source>
        <dbReference type="Proteomes" id="UP000316649"/>
    </source>
</evidence>
<dbReference type="OrthoDB" id="5298483at2"/>
<keyword evidence="2" id="KW-1133">Transmembrane helix</keyword>
<evidence type="ECO:0000256" key="1">
    <source>
        <dbReference type="SAM" id="MobiDB-lite"/>
    </source>
</evidence>
<keyword evidence="2" id="KW-0472">Membrane</keyword>
<dbReference type="AlphaFoldDB" id="A0A557S084"/>
<gene>
    <name evidence="3" type="ORF">FHP88_15290</name>
</gene>
<comment type="caution">
    <text evidence="3">The sequence shown here is derived from an EMBL/GenBank/DDBJ whole genome shotgun (WGS) entry which is preliminary data.</text>
</comment>
<feature type="transmembrane region" description="Helical" evidence="2">
    <location>
        <begin position="272"/>
        <end position="290"/>
    </location>
</feature>
<dbReference type="RefSeq" id="WP_144359957.1">
    <property type="nucleotide sequence ID" value="NZ_VMNH01000023.1"/>
</dbReference>
<evidence type="ECO:0000313" key="3">
    <source>
        <dbReference type="EMBL" id="TVO70820.1"/>
    </source>
</evidence>
<evidence type="ECO:0000256" key="2">
    <source>
        <dbReference type="SAM" id="Phobius"/>
    </source>
</evidence>
<dbReference type="Proteomes" id="UP000316649">
    <property type="component" value="Unassembled WGS sequence"/>
</dbReference>
<feature type="transmembrane region" description="Helical" evidence="2">
    <location>
        <begin position="241"/>
        <end position="260"/>
    </location>
</feature>
<keyword evidence="2" id="KW-0812">Transmembrane</keyword>
<dbReference type="InterPro" id="IPR047798">
    <property type="entry name" value="BPSS1780-like"/>
</dbReference>
<feature type="transmembrane region" description="Helical" evidence="2">
    <location>
        <begin position="406"/>
        <end position="423"/>
    </location>
</feature>
<feature type="transmembrane region" description="Helical" evidence="2">
    <location>
        <begin position="216"/>
        <end position="235"/>
    </location>
</feature>
<feature type="transmembrane region" description="Helical" evidence="2">
    <location>
        <begin position="326"/>
        <end position="346"/>
    </location>
</feature>
<protein>
    <submittedName>
        <fullName evidence="3">Uncharacterized protein</fullName>
    </submittedName>
</protein>
<dbReference type="EMBL" id="VMNH01000023">
    <property type="protein sequence ID" value="TVO70820.1"/>
    <property type="molecule type" value="Genomic_DNA"/>
</dbReference>
<proteinExistence type="predicted"/>
<feature type="region of interest" description="Disordered" evidence="1">
    <location>
        <begin position="94"/>
        <end position="119"/>
    </location>
</feature>
<reference evidence="3 4" key="1">
    <citation type="submission" date="2019-07" db="EMBL/GenBank/DDBJ databases">
        <title>The pathways for chlorine oxyanion respiration interact through the shared metabolite chlorate.</title>
        <authorList>
            <person name="Barnum T.P."/>
            <person name="Cheng Y."/>
            <person name="Hill K.A."/>
            <person name="Lucas L.N."/>
            <person name="Carlson H.K."/>
            <person name="Coates J.D."/>
        </authorList>
    </citation>
    <scope>NUCLEOTIDE SEQUENCE [LARGE SCALE GENOMIC DNA]</scope>
    <source>
        <strain evidence="3 4">BK-1</strain>
    </source>
</reference>
<keyword evidence="4" id="KW-1185">Reference proteome</keyword>
<feature type="transmembrane region" description="Helical" evidence="2">
    <location>
        <begin position="383"/>
        <end position="400"/>
    </location>
</feature>
<sequence>MGELYRVVYTGQLRLGMEKREVIASFCQRFKVSEDKARKVLSSTKDLTLKKDLEKAKAEKYLQALESIGMIVRLEPMAQASGLDGLSLVPLDGKEEAPKSEPAAVVAEPSKPKKPRCPKCGSDRVEGDNCLACGIVLSKFLARQAAEAENEALNTEWTSDDQTGQAQGVRDPYAAPEADLVSGALAGELSDPVSHSAGHGWEWITRGFWHFKQNPLAWILTIVIWVVISLAVSMVPFIGSLAITLFSPVVLAGFMLGCAAQDHGDDFEISHLFAGFSSSVGQLVLVGLLYLVGFIIIMFVMTLFGGGVMFGMMGGMESMENPDPTMLSSAAGVGSVILMILVAFGLSIPLMMAYWFAPALIAMEGLSAIEAMKLSFAGCLKNILPFLIYGIVMMIIFVIGSIPVGLGLLVVMPVITASIYTAYRDIYYN</sequence>
<organism evidence="3 4">
    <name type="scientific">Sedimenticola selenatireducens</name>
    <dbReference type="NCBI Taxonomy" id="191960"/>
    <lineage>
        <taxon>Bacteria</taxon>
        <taxon>Pseudomonadati</taxon>
        <taxon>Pseudomonadota</taxon>
        <taxon>Gammaproteobacteria</taxon>
        <taxon>Chromatiales</taxon>
        <taxon>Sedimenticolaceae</taxon>
        <taxon>Sedimenticola</taxon>
    </lineage>
</organism>
<name>A0A557S084_9GAMM</name>